<name>A0A7V4CHH2_UNCW3</name>
<protein>
    <submittedName>
        <fullName evidence="1">Uncharacterized protein</fullName>
    </submittedName>
</protein>
<reference evidence="1" key="1">
    <citation type="journal article" date="2020" name="mSystems">
        <title>Genome- and Community-Level Interaction Insights into Carbon Utilization and Element Cycling Functions of Hydrothermarchaeota in Hydrothermal Sediment.</title>
        <authorList>
            <person name="Zhou Z."/>
            <person name="Liu Y."/>
            <person name="Xu W."/>
            <person name="Pan J."/>
            <person name="Luo Z.H."/>
            <person name="Li M."/>
        </authorList>
    </citation>
    <scope>NUCLEOTIDE SEQUENCE [LARGE SCALE GENOMIC DNA]</scope>
    <source>
        <strain evidence="1">SpSt-655</strain>
    </source>
</reference>
<dbReference type="EMBL" id="DTBX01000071">
    <property type="protein sequence ID" value="HGQ55195.1"/>
    <property type="molecule type" value="Genomic_DNA"/>
</dbReference>
<evidence type="ECO:0000313" key="1">
    <source>
        <dbReference type="EMBL" id="HGQ55195.1"/>
    </source>
</evidence>
<organism evidence="1">
    <name type="scientific">candidate division WOR-3 bacterium</name>
    <dbReference type="NCBI Taxonomy" id="2052148"/>
    <lineage>
        <taxon>Bacteria</taxon>
        <taxon>Bacteria division WOR-3</taxon>
    </lineage>
</organism>
<proteinExistence type="predicted"/>
<gene>
    <name evidence="1" type="ORF">ENU28_01865</name>
</gene>
<accession>A0A7V4CHH2</accession>
<dbReference type="AlphaFoldDB" id="A0A7V4CHH2"/>
<comment type="caution">
    <text evidence="1">The sequence shown here is derived from an EMBL/GenBank/DDBJ whole genome shotgun (WGS) entry which is preliminary data.</text>
</comment>
<sequence length="68" mass="8574">MKKEKSNPIYYELLRKMSGEERFKRALELCRLVWRITEDSIRNQFPNISKEELKEKLKERIYRWKLKR</sequence>